<name>A0A9X6LM05_BACTU</name>
<organism evidence="1 2">
    <name type="scientific">Bacillus thuringiensis serovar iberica</name>
    <dbReference type="NCBI Taxonomy" id="180866"/>
    <lineage>
        <taxon>Bacteria</taxon>
        <taxon>Bacillati</taxon>
        <taxon>Bacillota</taxon>
        <taxon>Bacilli</taxon>
        <taxon>Bacillales</taxon>
        <taxon>Bacillaceae</taxon>
        <taxon>Bacillus</taxon>
        <taxon>Bacillus cereus group</taxon>
    </lineage>
</organism>
<proteinExistence type="predicted"/>
<gene>
    <name evidence="1" type="ORF">BK741_12120</name>
</gene>
<dbReference type="EMBL" id="MOOP01000075">
    <property type="protein sequence ID" value="OUB49470.1"/>
    <property type="molecule type" value="Genomic_DNA"/>
</dbReference>
<evidence type="ECO:0000313" key="2">
    <source>
        <dbReference type="Proteomes" id="UP000195120"/>
    </source>
</evidence>
<sequence length="66" mass="7771">MENMIVNCNYNHVNLDIVNRKVNVIKMLQKQTIELINNNKHELAKKQLIEISEIEKELKELGIELV</sequence>
<dbReference type="Proteomes" id="UP000195120">
    <property type="component" value="Unassembled WGS sequence"/>
</dbReference>
<reference evidence="1 2" key="1">
    <citation type="submission" date="2016-10" db="EMBL/GenBank/DDBJ databases">
        <title>Comparative genomics of Bacillus thuringiensis reveals a path to pathogens against multiple invertebrate hosts.</title>
        <authorList>
            <person name="Zheng J."/>
            <person name="Gao Q."/>
            <person name="Liu H."/>
            <person name="Peng D."/>
            <person name="Ruan L."/>
            <person name="Sun M."/>
        </authorList>
    </citation>
    <scope>NUCLEOTIDE SEQUENCE [LARGE SCALE GENOMIC DNA]</scope>
    <source>
        <strain evidence="1">BGSC 4BW1</strain>
    </source>
</reference>
<accession>A0A9X6LM05</accession>
<dbReference type="AlphaFoldDB" id="A0A9X6LM05"/>
<dbReference type="RefSeq" id="WP_086401279.1">
    <property type="nucleotide sequence ID" value="NZ_MOOP01000075.1"/>
</dbReference>
<evidence type="ECO:0000313" key="1">
    <source>
        <dbReference type="EMBL" id="OUB49470.1"/>
    </source>
</evidence>
<protein>
    <submittedName>
        <fullName evidence="1">Uncharacterized protein</fullName>
    </submittedName>
</protein>
<comment type="caution">
    <text evidence="1">The sequence shown here is derived from an EMBL/GenBank/DDBJ whole genome shotgun (WGS) entry which is preliminary data.</text>
</comment>